<keyword evidence="4" id="KW-0133">Cell shape</keyword>
<keyword evidence="11" id="KW-0121">Carboxypeptidase</keyword>
<evidence type="ECO:0000259" key="10">
    <source>
        <dbReference type="PROSITE" id="PS51724"/>
    </source>
</evidence>
<dbReference type="InterPro" id="IPR007730">
    <property type="entry name" value="SPOR-like_dom"/>
</dbReference>
<keyword evidence="3 11" id="KW-0378">Hydrolase</keyword>
<dbReference type="PROSITE" id="PS51724">
    <property type="entry name" value="SPOR"/>
    <property type="match status" value="1"/>
</dbReference>
<feature type="domain" description="SPOR" evidence="10">
    <location>
        <begin position="393"/>
        <end position="477"/>
    </location>
</feature>
<name>A0A7X0KIC7_9HYPH</name>
<evidence type="ECO:0000256" key="1">
    <source>
        <dbReference type="ARBA" id="ARBA00007164"/>
    </source>
</evidence>
<gene>
    <name evidence="11" type="ORF">GGR00_000326</name>
</gene>
<dbReference type="GO" id="GO:0009252">
    <property type="term" value="P:peptidoglycan biosynthetic process"/>
    <property type="evidence" value="ECO:0007669"/>
    <property type="project" value="UniProtKB-KW"/>
</dbReference>
<dbReference type="GO" id="GO:0042834">
    <property type="term" value="F:peptidoglycan binding"/>
    <property type="evidence" value="ECO:0007669"/>
    <property type="project" value="InterPro"/>
</dbReference>
<feature type="active site" description="Acyl-ester intermediate" evidence="7">
    <location>
        <position position="51"/>
    </location>
</feature>
<reference evidence="11 12" key="1">
    <citation type="submission" date="2020-08" db="EMBL/GenBank/DDBJ databases">
        <title>Genomic Encyclopedia of Type Strains, Phase IV (KMG-IV): sequencing the most valuable type-strain genomes for metagenomic binning, comparative biology and taxonomic classification.</title>
        <authorList>
            <person name="Goeker M."/>
        </authorList>
    </citation>
    <scope>NUCLEOTIDE SEQUENCE [LARGE SCALE GENOMIC DNA]</scope>
    <source>
        <strain evidence="11 12">DSM 7051</strain>
    </source>
</reference>
<dbReference type="AlphaFoldDB" id="A0A7X0KIC7"/>
<dbReference type="InterPro" id="IPR001967">
    <property type="entry name" value="Peptidase_S11_N"/>
</dbReference>
<dbReference type="RefSeq" id="WP_210314935.1">
    <property type="nucleotide sequence ID" value="NZ_JBHMDS010000047.1"/>
</dbReference>
<dbReference type="PRINTS" id="PR00725">
    <property type="entry name" value="DADACBPTASE1"/>
</dbReference>
<feature type="binding site" evidence="8">
    <location>
        <position position="213"/>
    </location>
    <ligand>
        <name>substrate</name>
    </ligand>
</feature>
<dbReference type="InterPro" id="IPR012338">
    <property type="entry name" value="Beta-lactam/transpept-like"/>
</dbReference>
<dbReference type="InterPro" id="IPR036680">
    <property type="entry name" value="SPOR-like_sf"/>
</dbReference>
<dbReference type="GO" id="GO:0008360">
    <property type="term" value="P:regulation of cell shape"/>
    <property type="evidence" value="ECO:0007669"/>
    <property type="project" value="UniProtKB-KW"/>
</dbReference>
<evidence type="ECO:0000256" key="9">
    <source>
        <dbReference type="RuleBase" id="RU004016"/>
    </source>
</evidence>
<dbReference type="GO" id="GO:0006508">
    <property type="term" value="P:proteolysis"/>
    <property type="evidence" value="ECO:0007669"/>
    <property type="project" value="InterPro"/>
</dbReference>
<comment type="similarity">
    <text evidence="1 9">Belongs to the peptidase S11 family.</text>
</comment>
<protein>
    <submittedName>
        <fullName evidence="11">D-alanyl-D-alanine carboxypeptidase</fullName>
        <ecNumber evidence="11">3.4.16.4</ecNumber>
    </submittedName>
</protein>
<organism evidence="11 12">
    <name type="scientific">Aminobacter aganoensis</name>
    <dbReference type="NCBI Taxonomy" id="83264"/>
    <lineage>
        <taxon>Bacteria</taxon>
        <taxon>Pseudomonadati</taxon>
        <taxon>Pseudomonadota</taxon>
        <taxon>Alphaproteobacteria</taxon>
        <taxon>Hyphomicrobiales</taxon>
        <taxon>Phyllobacteriaceae</taxon>
        <taxon>Aminobacter</taxon>
    </lineage>
</organism>
<evidence type="ECO:0000256" key="8">
    <source>
        <dbReference type="PIRSR" id="PIRSR618044-2"/>
    </source>
</evidence>
<evidence type="ECO:0000313" key="11">
    <source>
        <dbReference type="EMBL" id="MBB6352574.1"/>
    </source>
</evidence>
<evidence type="ECO:0000313" key="12">
    <source>
        <dbReference type="Proteomes" id="UP000536262"/>
    </source>
</evidence>
<evidence type="ECO:0000256" key="7">
    <source>
        <dbReference type="PIRSR" id="PIRSR618044-1"/>
    </source>
</evidence>
<evidence type="ECO:0000256" key="5">
    <source>
        <dbReference type="ARBA" id="ARBA00022984"/>
    </source>
</evidence>
<dbReference type="EC" id="3.4.16.4" evidence="11"/>
<dbReference type="Gene3D" id="3.30.70.1070">
    <property type="entry name" value="Sporulation related repeat"/>
    <property type="match status" value="1"/>
</dbReference>
<dbReference type="Pfam" id="PF05036">
    <property type="entry name" value="SPOR"/>
    <property type="match status" value="1"/>
</dbReference>
<dbReference type="PANTHER" id="PTHR21581:SF6">
    <property type="entry name" value="TRAFFICKING PROTEIN PARTICLE COMPLEX SUBUNIT 12"/>
    <property type="match status" value="1"/>
</dbReference>
<dbReference type="Proteomes" id="UP000536262">
    <property type="component" value="Unassembled WGS sequence"/>
</dbReference>
<keyword evidence="2" id="KW-0732">Signal</keyword>
<evidence type="ECO:0000256" key="6">
    <source>
        <dbReference type="ARBA" id="ARBA00023316"/>
    </source>
</evidence>
<comment type="caution">
    <text evidence="11">The sequence shown here is derived from an EMBL/GenBank/DDBJ whole genome shotgun (WGS) entry which is preliminary data.</text>
</comment>
<accession>A0A7X0KIC7</accession>
<dbReference type="PANTHER" id="PTHR21581">
    <property type="entry name" value="D-ALANYL-D-ALANINE CARBOXYPEPTIDASE"/>
    <property type="match status" value="1"/>
</dbReference>
<sequence>MVFTLAAAIGLSSVAPSSAAKDSRSAAIVIDANTGETLYSSNADSRRYPASLTKMMTLYLTFEALSKGRIKKDSRVVFSKNAAAEPPTKIGVKAGGSISVEAAILSLITRSANDASTALGEMIGGSEENFARMMTAKARSLGMKGTVFRNANGLPNTAQFTTARDMAKLGIALREHYPQYYGYFSTRSFAFGRQRIANHNRLLGRVKGVDGIKTGYTRASGFNLVSSVQDGNRSLVAVVLGGTSGASRDNKMAGLIKTYLPQASRRGGGDLIAKTDTPMPEVTLAKVALPKRDIPTPDTRPVAETVEVAEAITDDEVAVEEEVVVAAAVPAPKPTIGLASKPKIAMASAERFGGNIPFQIRKPKDRAPTAEAIEQAYAEPAPAVAALDQMKTASVPSGWAIQVASSPSDGEARAILDKTAKRVPQVLADASAYTVPFEKGGVTYFRARFAGFESKDSAWNACNALKKKKIACYAVAQ</sequence>
<evidence type="ECO:0000256" key="2">
    <source>
        <dbReference type="ARBA" id="ARBA00022729"/>
    </source>
</evidence>
<evidence type="ECO:0000256" key="3">
    <source>
        <dbReference type="ARBA" id="ARBA00022801"/>
    </source>
</evidence>
<dbReference type="SUPFAM" id="SSF56601">
    <property type="entry name" value="beta-lactamase/transpeptidase-like"/>
    <property type="match status" value="1"/>
</dbReference>
<keyword evidence="11" id="KW-0645">Protease</keyword>
<dbReference type="InterPro" id="IPR018044">
    <property type="entry name" value="Peptidase_S11"/>
</dbReference>
<proteinExistence type="inferred from homology"/>
<dbReference type="EMBL" id="JACHOU010000001">
    <property type="protein sequence ID" value="MBB6352574.1"/>
    <property type="molecule type" value="Genomic_DNA"/>
</dbReference>
<feature type="active site" evidence="7">
    <location>
        <position position="111"/>
    </location>
</feature>
<dbReference type="GO" id="GO:0071555">
    <property type="term" value="P:cell wall organization"/>
    <property type="evidence" value="ECO:0007669"/>
    <property type="project" value="UniProtKB-KW"/>
</dbReference>
<keyword evidence="12" id="KW-1185">Reference proteome</keyword>
<feature type="active site" description="Proton acceptor" evidence="7">
    <location>
        <position position="54"/>
    </location>
</feature>
<dbReference type="Pfam" id="PF00768">
    <property type="entry name" value="Peptidase_S11"/>
    <property type="match status" value="1"/>
</dbReference>
<dbReference type="Gene3D" id="3.40.710.10">
    <property type="entry name" value="DD-peptidase/beta-lactamase superfamily"/>
    <property type="match status" value="1"/>
</dbReference>
<evidence type="ECO:0000256" key="4">
    <source>
        <dbReference type="ARBA" id="ARBA00022960"/>
    </source>
</evidence>
<dbReference type="GO" id="GO:0009002">
    <property type="term" value="F:serine-type D-Ala-D-Ala carboxypeptidase activity"/>
    <property type="evidence" value="ECO:0007669"/>
    <property type="project" value="UniProtKB-EC"/>
</dbReference>
<keyword evidence="6" id="KW-0961">Cell wall biogenesis/degradation</keyword>
<keyword evidence="5" id="KW-0573">Peptidoglycan synthesis</keyword>